<keyword evidence="2 5" id="KW-0238">DNA-binding</keyword>
<proteinExistence type="predicted"/>
<comment type="caution">
    <text evidence="5">The sequence shown here is derived from an EMBL/GenBank/DDBJ whole genome shotgun (WGS) entry which is preliminary data.</text>
</comment>
<dbReference type="Proteomes" id="UP000589036">
    <property type="component" value="Unassembled WGS sequence"/>
</dbReference>
<dbReference type="InterPro" id="IPR016032">
    <property type="entry name" value="Sig_transdc_resp-reg_C-effctor"/>
</dbReference>
<dbReference type="InterPro" id="IPR029016">
    <property type="entry name" value="GAF-like_dom_sf"/>
</dbReference>
<dbReference type="SUPFAM" id="SSF55781">
    <property type="entry name" value="GAF domain-like"/>
    <property type="match status" value="1"/>
</dbReference>
<evidence type="ECO:0000259" key="4">
    <source>
        <dbReference type="PROSITE" id="PS50043"/>
    </source>
</evidence>
<evidence type="ECO:0000313" key="6">
    <source>
        <dbReference type="Proteomes" id="UP000589036"/>
    </source>
</evidence>
<dbReference type="CDD" id="cd06170">
    <property type="entry name" value="LuxR_C_like"/>
    <property type="match status" value="1"/>
</dbReference>
<sequence length="286" mass="29983">MAVATTYGGEAGAIRTAVLALRRETHLPVAFGGAMGTGRRLRLTELNGAATDSLRGLVVTPGSGLGGKTIALARPLAVADYESARSISHEYDGPVGAEGLRSIVAVPVVGRRGVRAVLYGALRCARPLGDRVVSAAVGAARGLERDLAAHDEVQRRLGTLDLAAAHLPERGAGGREWEEVRRAHAELRTLAQRSGDPELRTRLHRICARLAGAGGPPGPAPAPRLSPRELDVLACVALGGTNAEAAERLGLRPETVKSYLRTAMRKLDSHTRMEAVVAARRAGLLP</sequence>
<keyword evidence="3" id="KW-0804">Transcription</keyword>
<accession>A0A852TRA5</accession>
<dbReference type="PROSITE" id="PS50043">
    <property type="entry name" value="HTH_LUXR_2"/>
    <property type="match status" value="1"/>
</dbReference>
<organism evidence="5 6">
    <name type="scientific">Spinactinospora alkalitolerans</name>
    <dbReference type="NCBI Taxonomy" id="687207"/>
    <lineage>
        <taxon>Bacteria</taxon>
        <taxon>Bacillati</taxon>
        <taxon>Actinomycetota</taxon>
        <taxon>Actinomycetes</taxon>
        <taxon>Streptosporangiales</taxon>
        <taxon>Nocardiopsidaceae</taxon>
        <taxon>Spinactinospora</taxon>
    </lineage>
</organism>
<dbReference type="GO" id="GO:0003677">
    <property type="term" value="F:DNA binding"/>
    <property type="evidence" value="ECO:0007669"/>
    <property type="project" value="UniProtKB-KW"/>
</dbReference>
<dbReference type="AlphaFoldDB" id="A0A852TRA5"/>
<dbReference type="InterPro" id="IPR000792">
    <property type="entry name" value="Tscrpt_reg_LuxR_C"/>
</dbReference>
<gene>
    <name evidence="5" type="ORF">HDA32_002046</name>
</gene>
<dbReference type="GO" id="GO:0006355">
    <property type="term" value="P:regulation of DNA-templated transcription"/>
    <property type="evidence" value="ECO:0007669"/>
    <property type="project" value="InterPro"/>
</dbReference>
<dbReference type="EMBL" id="JACCCC010000001">
    <property type="protein sequence ID" value="NYE46926.1"/>
    <property type="molecule type" value="Genomic_DNA"/>
</dbReference>
<dbReference type="PANTHER" id="PTHR43214:SF42">
    <property type="entry name" value="TRANSCRIPTIONAL REGULATORY PROTEIN DESR"/>
    <property type="match status" value="1"/>
</dbReference>
<dbReference type="InterPro" id="IPR039420">
    <property type="entry name" value="WalR-like"/>
</dbReference>
<dbReference type="PRINTS" id="PR00038">
    <property type="entry name" value="HTHLUXR"/>
</dbReference>
<evidence type="ECO:0000313" key="5">
    <source>
        <dbReference type="EMBL" id="NYE46926.1"/>
    </source>
</evidence>
<keyword evidence="1" id="KW-0805">Transcription regulation</keyword>
<dbReference type="SMART" id="SM00421">
    <property type="entry name" value="HTH_LUXR"/>
    <property type="match status" value="1"/>
</dbReference>
<dbReference type="Gene3D" id="3.30.450.40">
    <property type="match status" value="1"/>
</dbReference>
<evidence type="ECO:0000256" key="3">
    <source>
        <dbReference type="ARBA" id="ARBA00023163"/>
    </source>
</evidence>
<protein>
    <submittedName>
        <fullName evidence="5">DNA-binding CsgD family transcriptional regulator</fullName>
    </submittedName>
</protein>
<dbReference type="PANTHER" id="PTHR43214">
    <property type="entry name" value="TWO-COMPONENT RESPONSE REGULATOR"/>
    <property type="match status" value="1"/>
</dbReference>
<dbReference type="Gene3D" id="1.10.10.10">
    <property type="entry name" value="Winged helix-like DNA-binding domain superfamily/Winged helix DNA-binding domain"/>
    <property type="match status" value="1"/>
</dbReference>
<feature type="domain" description="HTH luxR-type" evidence="4">
    <location>
        <begin position="218"/>
        <end position="283"/>
    </location>
</feature>
<reference evidence="5 6" key="1">
    <citation type="submission" date="2020-07" db="EMBL/GenBank/DDBJ databases">
        <title>Sequencing the genomes of 1000 actinobacteria strains.</title>
        <authorList>
            <person name="Klenk H.-P."/>
        </authorList>
    </citation>
    <scope>NUCLEOTIDE SEQUENCE [LARGE SCALE GENOMIC DNA]</scope>
    <source>
        <strain evidence="5 6">CXB654</strain>
    </source>
</reference>
<dbReference type="InterPro" id="IPR036388">
    <property type="entry name" value="WH-like_DNA-bd_sf"/>
</dbReference>
<evidence type="ECO:0000256" key="2">
    <source>
        <dbReference type="ARBA" id="ARBA00023125"/>
    </source>
</evidence>
<dbReference type="RefSeq" id="WP_179642952.1">
    <property type="nucleotide sequence ID" value="NZ_BAAAYY010000001.1"/>
</dbReference>
<dbReference type="Pfam" id="PF00196">
    <property type="entry name" value="GerE"/>
    <property type="match status" value="1"/>
</dbReference>
<dbReference type="SUPFAM" id="SSF46894">
    <property type="entry name" value="C-terminal effector domain of the bipartite response regulators"/>
    <property type="match status" value="1"/>
</dbReference>
<keyword evidence="6" id="KW-1185">Reference proteome</keyword>
<name>A0A852TRA5_9ACTN</name>
<evidence type="ECO:0000256" key="1">
    <source>
        <dbReference type="ARBA" id="ARBA00023015"/>
    </source>
</evidence>